<sequence length="150" mass="16857">MISCDNITFCPPNSYPICTVRKTIYCVAPVSDIFGCVVNSAFLRCINTSLCVPCTDVDCNSSFVNKDSVQLPCIADLLVFANFSEISVEKSTIMMQVNRRNVEEYCIIVIADPMIYEERENKIIVYMIGPTLIILYYRHSGSDDLRGKGK</sequence>
<accession>A0AAW1KI22</accession>
<comment type="caution">
    <text evidence="1">The sequence shown here is derived from an EMBL/GenBank/DDBJ whole genome shotgun (WGS) entry which is preliminary data.</text>
</comment>
<protein>
    <submittedName>
        <fullName evidence="1">Uncharacterized protein</fullName>
    </submittedName>
</protein>
<reference evidence="1 2" key="1">
    <citation type="journal article" date="2024" name="BMC Genomics">
        <title>De novo assembly and annotation of Popillia japonica's genome with initial clues to its potential as an invasive pest.</title>
        <authorList>
            <person name="Cucini C."/>
            <person name="Boschi S."/>
            <person name="Funari R."/>
            <person name="Cardaioli E."/>
            <person name="Iannotti N."/>
            <person name="Marturano G."/>
            <person name="Paoli F."/>
            <person name="Bruttini M."/>
            <person name="Carapelli A."/>
            <person name="Frati F."/>
            <person name="Nardi F."/>
        </authorList>
    </citation>
    <scope>NUCLEOTIDE SEQUENCE [LARGE SCALE GENOMIC DNA]</scope>
    <source>
        <strain evidence="1">DMR45628</strain>
    </source>
</reference>
<gene>
    <name evidence="1" type="ORF">QE152_g23149</name>
</gene>
<keyword evidence="2" id="KW-1185">Reference proteome</keyword>
<proteinExistence type="predicted"/>
<evidence type="ECO:0000313" key="2">
    <source>
        <dbReference type="Proteomes" id="UP001458880"/>
    </source>
</evidence>
<name>A0AAW1KI22_POPJA</name>
<dbReference type="Proteomes" id="UP001458880">
    <property type="component" value="Unassembled WGS sequence"/>
</dbReference>
<dbReference type="EMBL" id="JASPKY010000227">
    <property type="protein sequence ID" value="KAK9718533.1"/>
    <property type="molecule type" value="Genomic_DNA"/>
</dbReference>
<evidence type="ECO:0000313" key="1">
    <source>
        <dbReference type="EMBL" id="KAK9718533.1"/>
    </source>
</evidence>
<organism evidence="1 2">
    <name type="scientific">Popillia japonica</name>
    <name type="common">Japanese beetle</name>
    <dbReference type="NCBI Taxonomy" id="7064"/>
    <lineage>
        <taxon>Eukaryota</taxon>
        <taxon>Metazoa</taxon>
        <taxon>Ecdysozoa</taxon>
        <taxon>Arthropoda</taxon>
        <taxon>Hexapoda</taxon>
        <taxon>Insecta</taxon>
        <taxon>Pterygota</taxon>
        <taxon>Neoptera</taxon>
        <taxon>Endopterygota</taxon>
        <taxon>Coleoptera</taxon>
        <taxon>Polyphaga</taxon>
        <taxon>Scarabaeiformia</taxon>
        <taxon>Scarabaeidae</taxon>
        <taxon>Rutelinae</taxon>
        <taxon>Popillia</taxon>
    </lineage>
</organism>
<dbReference type="AlphaFoldDB" id="A0AAW1KI22"/>